<dbReference type="SUPFAM" id="SSF69304">
    <property type="entry name" value="Tricorn protease N-terminal domain"/>
    <property type="match status" value="1"/>
</dbReference>
<sequence length="423" mass="47247">MRRFCHHLGVFLLLFGILGFLLPLTAGQAHAAGTPNPQKVDYAYVYNNQLYLSKHGNVPQQVTHFTYEHKHPLMIYFDQLVWLSDDRYVAFKLKATDNGGGGGGCGYTNLIGRYGQLFIYDTVTQKLVTISLPGDPQPASGLYDGNWAFLFQQDNNPFHQDKNHLLAWHRQGLYIIDLTRLSTPQQAVHQLVRASDLPGVENNYQARPMRYTNNNLYYEASTLLDGQSAHPKLHMEIYAVSLNNPTRANKVADAGTVPLCLPSPDGRETNIFQEPGWDVSALGTIAWQHIVQKSDKSYSSSIQMKDPDQKVTTVFTRLPSQAFTHSIRLSWSPDGGFLLANTRMYDGPPVLATISMRNPDTTFFSYQGQIEGDVSWQPANAKFTLSFPLAPSSNGDVVEYTLNNVSGTHWQVPANSFAWGQTA</sequence>
<feature type="chain" id="PRO_5019841530" evidence="1">
    <location>
        <begin position="32"/>
        <end position="423"/>
    </location>
</feature>
<proteinExistence type="predicted"/>
<organism evidence="2">
    <name type="scientific">Thermosporothrix sp. COM3</name>
    <dbReference type="NCBI Taxonomy" id="2490863"/>
    <lineage>
        <taxon>Bacteria</taxon>
        <taxon>Bacillati</taxon>
        <taxon>Chloroflexota</taxon>
        <taxon>Ktedonobacteria</taxon>
        <taxon>Ktedonobacterales</taxon>
        <taxon>Thermosporotrichaceae</taxon>
        <taxon>Thermosporothrix</taxon>
    </lineage>
</organism>
<feature type="signal peptide" evidence="1">
    <location>
        <begin position="1"/>
        <end position="31"/>
    </location>
</feature>
<accession>A0A455SKX5</accession>
<protein>
    <submittedName>
        <fullName evidence="2">Uncharacterized protein</fullName>
    </submittedName>
</protein>
<dbReference type="EMBL" id="AP019376">
    <property type="protein sequence ID" value="BBH87961.1"/>
    <property type="molecule type" value="Genomic_DNA"/>
</dbReference>
<reference evidence="2" key="1">
    <citation type="submission" date="2018-12" db="EMBL/GenBank/DDBJ databases">
        <title>Novel natural products biosynthetic potential of the class Ktedonobacteria.</title>
        <authorList>
            <person name="Zheng Y."/>
            <person name="Saitou A."/>
            <person name="Wang C.M."/>
            <person name="Toyoda A."/>
            <person name="Minakuchi Y."/>
            <person name="Sekiguchi Y."/>
            <person name="Ueda K."/>
            <person name="Takano H."/>
            <person name="Sakai Y."/>
            <person name="Yokota A."/>
            <person name="Yabe S."/>
        </authorList>
    </citation>
    <scope>NUCLEOTIDE SEQUENCE</scope>
    <source>
        <strain evidence="2">COM3</strain>
    </source>
</reference>
<keyword evidence="1" id="KW-0732">Signal</keyword>
<evidence type="ECO:0000256" key="1">
    <source>
        <dbReference type="SAM" id="SignalP"/>
    </source>
</evidence>
<name>A0A455SKX5_9CHLR</name>
<evidence type="ECO:0000313" key="2">
    <source>
        <dbReference type="EMBL" id="BBH87961.1"/>
    </source>
</evidence>
<gene>
    <name evidence="2" type="ORF">KTC_27120</name>
</gene>
<dbReference type="AlphaFoldDB" id="A0A455SKX5"/>